<dbReference type="InterPro" id="IPR013708">
    <property type="entry name" value="Shikimate_DH-bd_N"/>
</dbReference>
<dbReference type="GO" id="GO:0009423">
    <property type="term" value="P:chorismate biosynthetic process"/>
    <property type="evidence" value="ECO:0007669"/>
    <property type="project" value="TreeGrafter"/>
</dbReference>
<evidence type="ECO:0000256" key="2">
    <source>
        <dbReference type="ARBA" id="ARBA00023141"/>
    </source>
</evidence>
<dbReference type="SUPFAM" id="SSF51735">
    <property type="entry name" value="NAD(P)-binding Rossmann-fold domains"/>
    <property type="match status" value="1"/>
</dbReference>
<accession>A0A9E7IWW3</accession>
<dbReference type="Proteomes" id="UP000831151">
    <property type="component" value="Chromosome"/>
</dbReference>
<evidence type="ECO:0000313" key="5">
    <source>
        <dbReference type="Proteomes" id="UP000831151"/>
    </source>
</evidence>
<keyword evidence="2" id="KW-0057">Aromatic amino acid biosynthesis</keyword>
<dbReference type="RefSeq" id="WP_249242329.1">
    <property type="nucleotide sequence ID" value="NZ_CP096649.1"/>
</dbReference>
<comment type="pathway">
    <text evidence="1">Metabolic intermediate biosynthesis; chorismate biosynthesis; chorismate from D-erythrose 4-phosphate and phosphoenolpyruvate: step 4/7.</text>
</comment>
<dbReference type="PANTHER" id="PTHR21089">
    <property type="entry name" value="SHIKIMATE DEHYDROGENASE"/>
    <property type="match status" value="1"/>
</dbReference>
<reference evidence="4" key="1">
    <citation type="submission" date="2022-04" db="EMBL/GenBank/DDBJ databases">
        <title>Complete genome sequences of Ezakiella coagulans and Fenollaria massiliensis.</title>
        <authorList>
            <person name="France M.T."/>
            <person name="Clifford J."/>
            <person name="Narina S."/>
            <person name="Rutt L."/>
            <person name="Ravel J."/>
        </authorList>
    </citation>
    <scope>NUCLEOTIDE SEQUENCE</scope>
    <source>
        <strain evidence="4">C0061C2</strain>
    </source>
</reference>
<dbReference type="Gene3D" id="3.40.50.10860">
    <property type="entry name" value="Leucine Dehydrogenase, chain A, domain 1"/>
    <property type="match status" value="1"/>
</dbReference>
<dbReference type="GO" id="GO:0004764">
    <property type="term" value="F:shikimate 3-dehydrogenase (NADP+) activity"/>
    <property type="evidence" value="ECO:0007669"/>
    <property type="project" value="InterPro"/>
</dbReference>
<sequence length="260" mass="29183">MRNKLYVIGSPIEQSKSPEVMKDFINRAELELTYEKKEINKDGLESFVNEAKTGEVLGFNITTPLKEEILKYADEVSEAVKILGAANTASLANGEMSLHNTDYIGFMKDITSQIPKYERYSYAVLGTGGAARSIIYALLKLNIFQITVYTRDEVEAHYKLKNFEDDIEIYPYGYGMDQDVIINATGLGMAGKLDESPLSKEDFEMSRAGFAYDLTYNPEETKFLALAKEAGLITMNGWGMFMGQAEEAFKIWTGADRNEL</sequence>
<dbReference type="Pfam" id="PF08501">
    <property type="entry name" value="Shikimate_dh_N"/>
    <property type="match status" value="1"/>
</dbReference>
<dbReference type="PANTHER" id="PTHR21089:SF1">
    <property type="entry name" value="BIFUNCTIONAL 3-DEHYDROQUINATE DEHYDRATASE_SHIKIMATE DEHYDROGENASE, CHLOROPLASTIC"/>
    <property type="match status" value="1"/>
</dbReference>
<dbReference type="GO" id="GO:0050661">
    <property type="term" value="F:NADP binding"/>
    <property type="evidence" value="ECO:0007669"/>
    <property type="project" value="TreeGrafter"/>
</dbReference>
<dbReference type="KEGG" id="fms:M1R53_05800"/>
<dbReference type="SUPFAM" id="SSF53223">
    <property type="entry name" value="Aminoacid dehydrogenase-like, N-terminal domain"/>
    <property type="match status" value="1"/>
</dbReference>
<evidence type="ECO:0000259" key="3">
    <source>
        <dbReference type="Pfam" id="PF08501"/>
    </source>
</evidence>
<protein>
    <submittedName>
        <fullName evidence="4">Shikimate dehydrogenase</fullName>
    </submittedName>
</protein>
<dbReference type="InterPro" id="IPR046346">
    <property type="entry name" value="Aminoacid_DH-like_N_sf"/>
</dbReference>
<dbReference type="GO" id="GO:0009073">
    <property type="term" value="P:aromatic amino acid family biosynthetic process"/>
    <property type="evidence" value="ECO:0007669"/>
    <property type="project" value="UniProtKB-KW"/>
</dbReference>
<evidence type="ECO:0000256" key="1">
    <source>
        <dbReference type="ARBA" id="ARBA00004871"/>
    </source>
</evidence>
<proteinExistence type="predicted"/>
<feature type="domain" description="Shikimate dehydrogenase substrate binding N-terminal" evidence="3">
    <location>
        <begin position="7"/>
        <end position="88"/>
    </location>
</feature>
<dbReference type="Gene3D" id="3.40.50.720">
    <property type="entry name" value="NAD(P)-binding Rossmann-like Domain"/>
    <property type="match status" value="1"/>
</dbReference>
<gene>
    <name evidence="4" type="ORF">M1R53_05800</name>
</gene>
<keyword evidence="5" id="KW-1185">Reference proteome</keyword>
<name>A0A9E7IWW3_9FIRM</name>
<dbReference type="AlphaFoldDB" id="A0A9E7IWW3"/>
<dbReference type="EMBL" id="CP096649">
    <property type="protein sequence ID" value="UQK58751.1"/>
    <property type="molecule type" value="Genomic_DNA"/>
</dbReference>
<dbReference type="InterPro" id="IPR036291">
    <property type="entry name" value="NAD(P)-bd_dom_sf"/>
</dbReference>
<keyword evidence="2" id="KW-0028">Amino-acid biosynthesis</keyword>
<dbReference type="GO" id="GO:0019632">
    <property type="term" value="P:shikimate metabolic process"/>
    <property type="evidence" value="ECO:0007669"/>
    <property type="project" value="TreeGrafter"/>
</dbReference>
<dbReference type="GO" id="GO:0005829">
    <property type="term" value="C:cytosol"/>
    <property type="evidence" value="ECO:0007669"/>
    <property type="project" value="TreeGrafter"/>
</dbReference>
<dbReference type="InterPro" id="IPR022893">
    <property type="entry name" value="Shikimate_DH_fam"/>
</dbReference>
<organism evidence="4 5">
    <name type="scientific">Fenollaria massiliensis</name>
    <dbReference type="NCBI Taxonomy" id="938288"/>
    <lineage>
        <taxon>Bacteria</taxon>
        <taxon>Bacillati</taxon>
        <taxon>Bacillota</taxon>
        <taxon>Clostridia</taxon>
        <taxon>Eubacteriales</taxon>
        <taxon>Fenollaria</taxon>
    </lineage>
</organism>
<dbReference type="CDD" id="cd01065">
    <property type="entry name" value="NAD_bind_Shikimate_DH"/>
    <property type="match status" value="1"/>
</dbReference>
<evidence type="ECO:0000313" key="4">
    <source>
        <dbReference type="EMBL" id="UQK58751.1"/>
    </source>
</evidence>